<dbReference type="EMBL" id="KZ819663">
    <property type="protein sequence ID" value="PWN29610.1"/>
    <property type="molecule type" value="Genomic_DNA"/>
</dbReference>
<name>A0A316UWD3_9BASI</name>
<keyword evidence="3 4" id="KW-0413">Isomerase</keyword>
<accession>A0A316UWD3</accession>
<dbReference type="EC" id="5.2.1.8" evidence="4"/>
<dbReference type="SUPFAM" id="SSF50891">
    <property type="entry name" value="Cyclophilin-like"/>
    <property type="match status" value="1"/>
</dbReference>
<evidence type="ECO:0000256" key="4">
    <source>
        <dbReference type="RuleBase" id="RU363019"/>
    </source>
</evidence>
<proteinExistence type="inferred from homology"/>
<protein>
    <recommendedName>
        <fullName evidence="4">Peptidyl-prolyl cis-trans isomerase</fullName>
        <shortName evidence="4">PPIase</shortName>
        <ecNumber evidence="4">5.2.1.8</ecNumber>
    </recommendedName>
</protein>
<dbReference type="GO" id="GO:0003755">
    <property type="term" value="F:peptidyl-prolyl cis-trans isomerase activity"/>
    <property type="evidence" value="ECO:0007669"/>
    <property type="project" value="UniProtKB-UniRule"/>
</dbReference>
<dbReference type="PROSITE" id="PS00170">
    <property type="entry name" value="CSA_PPIASE_1"/>
    <property type="match status" value="1"/>
</dbReference>
<keyword evidence="7" id="KW-1185">Reference proteome</keyword>
<dbReference type="FunFam" id="2.40.100.10:FF:000001">
    <property type="entry name" value="Peptidyl-prolyl cis-trans isomerase"/>
    <property type="match status" value="1"/>
</dbReference>
<evidence type="ECO:0000313" key="7">
    <source>
        <dbReference type="Proteomes" id="UP000245884"/>
    </source>
</evidence>
<dbReference type="PANTHER" id="PTHR11071">
    <property type="entry name" value="PEPTIDYL-PROLYL CIS-TRANS ISOMERASE"/>
    <property type="match status" value="1"/>
</dbReference>
<dbReference type="GO" id="GO:0000324">
    <property type="term" value="C:fungal-type vacuole"/>
    <property type="evidence" value="ECO:0007669"/>
    <property type="project" value="TreeGrafter"/>
</dbReference>
<evidence type="ECO:0000256" key="1">
    <source>
        <dbReference type="ARBA" id="ARBA00000971"/>
    </source>
</evidence>
<dbReference type="InterPro" id="IPR029000">
    <property type="entry name" value="Cyclophilin-like_dom_sf"/>
</dbReference>
<organism evidence="6 7">
    <name type="scientific">Jaminaea rosea</name>
    <dbReference type="NCBI Taxonomy" id="1569628"/>
    <lineage>
        <taxon>Eukaryota</taxon>
        <taxon>Fungi</taxon>
        <taxon>Dikarya</taxon>
        <taxon>Basidiomycota</taxon>
        <taxon>Ustilaginomycotina</taxon>
        <taxon>Exobasidiomycetes</taxon>
        <taxon>Microstromatales</taxon>
        <taxon>Microstromatales incertae sedis</taxon>
        <taxon>Jaminaea</taxon>
    </lineage>
</organism>
<evidence type="ECO:0000256" key="3">
    <source>
        <dbReference type="ARBA" id="ARBA00023235"/>
    </source>
</evidence>
<evidence type="ECO:0000256" key="2">
    <source>
        <dbReference type="ARBA" id="ARBA00023110"/>
    </source>
</evidence>
<dbReference type="PROSITE" id="PS50072">
    <property type="entry name" value="CSA_PPIASE_2"/>
    <property type="match status" value="1"/>
</dbReference>
<comment type="catalytic activity">
    <reaction evidence="1 4">
        <text>[protein]-peptidylproline (omega=180) = [protein]-peptidylproline (omega=0)</text>
        <dbReference type="Rhea" id="RHEA:16237"/>
        <dbReference type="Rhea" id="RHEA-COMP:10747"/>
        <dbReference type="Rhea" id="RHEA-COMP:10748"/>
        <dbReference type="ChEBI" id="CHEBI:83833"/>
        <dbReference type="ChEBI" id="CHEBI:83834"/>
        <dbReference type="EC" id="5.2.1.8"/>
    </reaction>
</comment>
<dbReference type="Proteomes" id="UP000245884">
    <property type="component" value="Unassembled WGS sequence"/>
</dbReference>
<dbReference type="Gene3D" id="2.40.100.10">
    <property type="entry name" value="Cyclophilin-like"/>
    <property type="match status" value="1"/>
</dbReference>
<dbReference type="InterPro" id="IPR002130">
    <property type="entry name" value="Cyclophilin-type_PPIase_dom"/>
</dbReference>
<dbReference type="GO" id="GO:0016018">
    <property type="term" value="F:cyclosporin A binding"/>
    <property type="evidence" value="ECO:0007669"/>
    <property type="project" value="TreeGrafter"/>
</dbReference>
<dbReference type="Pfam" id="PF00160">
    <property type="entry name" value="Pro_isomerase"/>
    <property type="match status" value="1"/>
</dbReference>
<reference evidence="6 7" key="1">
    <citation type="journal article" date="2018" name="Mol. Biol. Evol.">
        <title>Broad Genomic Sampling Reveals a Smut Pathogenic Ancestry of the Fungal Clade Ustilaginomycotina.</title>
        <authorList>
            <person name="Kijpornyongpan T."/>
            <person name="Mondo S.J."/>
            <person name="Barry K."/>
            <person name="Sandor L."/>
            <person name="Lee J."/>
            <person name="Lipzen A."/>
            <person name="Pangilinan J."/>
            <person name="LaButti K."/>
            <person name="Hainaut M."/>
            <person name="Henrissat B."/>
            <person name="Grigoriev I.V."/>
            <person name="Spatafora J.W."/>
            <person name="Aime M.C."/>
        </authorList>
    </citation>
    <scope>NUCLEOTIDE SEQUENCE [LARGE SCALE GENOMIC DNA]</scope>
    <source>
        <strain evidence="6 7">MCA 5214</strain>
    </source>
</reference>
<keyword evidence="2 4" id="KW-0697">Rotamase</keyword>
<dbReference type="GeneID" id="37026122"/>
<dbReference type="PANTHER" id="PTHR11071:SF561">
    <property type="entry name" value="PEPTIDYL-PROLYL CIS-TRANS ISOMERASE D-RELATED"/>
    <property type="match status" value="1"/>
</dbReference>
<feature type="domain" description="PPIase cyclophilin-type" evidence="5">
    <location>
        <begin position="39"/>
        <end position="196"/>
    </location>
</feature>
<dbReference type="GO" id="GO:0006457">
    <property type="term" value="P:protein folding"/>
    <property type="evidence" value="ECO:0007669"/>
    <property type="project" value="InterPro"/>
</dbReference>
<comment type="function">
    <text evidence="4">PPIases accelerate the folding of proteins. It catalyzes the cis-trans isomerization of proline imidic peptide bonds in oligopeptides.</text>
</comment>
<dbReference type="PRINTS" id="PR00153">
    <property type="entry name" value="CSAPPISMRASE"/>
</dbReference>
<dbReference type="OrthoDB" id="193499at2759"/>
<feature type="signal peptide" evidence="4">
    <location>
        <begin position="1"/>
        <end position="28"/>
    </location>
</feature>
<comment type="similarity">
    <text evidence="4">Belongs to the cyclophilin-type PPIase family.</text>
</comment>
<dbReference type="InterPro" id="IPR020892">
    <property type="entry name" value="Cyclophilin-type_PPIase_CS"/>
</dbReference>
<dbReference type="RefSeq" id="XP_025364222.1">
    <property type="nucleotide sequence ID" value="XM_025504299.1"/>
</dbReference>
<dbReference type="AlphaFoldDB" id="A0A316UWD3"/>
<keyword evidence="4" id="KW-0732">Signal</keyword>
<sequence length="212" mass="22601">MRAASHLLSLVVSAVAIILALSTSSVQAAPDTTCTNTVYFDIAHGSKDVGRITMCMYGKVVPKTVENFVQLATGKPGFGYEGSIFHRVINNFMIQGGDFTDGNGRGGKSIYGSRFADENFDLKHEGPGVLSMANAGRDTNGSQFFICTVKTGWLDGKHVVFGRVLSGMDVVKYIESVPKSFGDKPSEDVKIKKSGELTAAEAAAVRGGHEEL</sequence>
<evidence type="ECO:0000313" key="6">
    <source>
        <dbReference type="EMBL" id="PWN29610.1"/>
    </source>
</evidence>
<evidence type="ECO:0000259" key="5">
    <source>
        <dbReference type="PROSITE" id="PS50072"/>
    </source>
</evidence>
<feature type="chain" id="PRO_5016189891" description="Peptidyl-prolyl cis-trans isomerase" evidence="4">
    <location>
        <begin position="29"/>
        <end position="212"/>
    </location>
</feature>
<gene>
    <name evidence="6" type="ORF">BDZ90DRAFT_217060</name>
</gene>
<dbReference type="STRING" id="1569628.A0A316UWD3"/>
<dbReference type="GO" id="GO:0005783">
    <property type="term" value="C:endoplasmic reticulum"/>
    <property type="evidence" value="ECO:0007669"/>
    <property type="project" value="TreeGrafter"/>
</dbReference>